<organism evidence="1 2">
    <name type="scientific">Thelohanellus kitauei</name>
    <name type="common">Myxosporean</name>
    <dbReference type="NCBI Taxonomy" id="669202"/>
    <lineage>
        <taxon>Eukaryota</taxon>
        <taxon>Metazoa</taxon>
        <taxon>Cnidaria</taxon>
        <taxon>Myxozoa</taxon>
        <taxon>Myxosporea</taxon>
        <taxon>Bivalvulida</taxon>
        <taxon>Platysporina</taxon>
        <taxon>Myxobolidae</taxon>
        <taxon>Thelohanellus</taxon>
    </lineage>
</organism>
<name>A0A0C2J5B9_THEKT</name>
<comment type="caution">
    <text evidence="1">The sequence shown here is derived from an EMBL/GenBank/DDBJ whole genome shotgun (WGS) entry which is preliminary data.</text>
</comment>
<dbReference type="EMBL" id="JWZT01001032">
    <property type="protein sequence ID" value="KII73009.1"/>
    <property type="molecule type" value="Genomic_DNA"/>
</dbReference>
<keyword evidence="2" id="KW-1185">Reference proteome</keyword>
<protein>
    <submittedName>
        <fullName evidence="1">Uncharacterized protein</fullName>
    </submittedName>
</protein>
<evidence type="ECO:0000313" key="2">
    <source>
        <dbReference type="Proteomes" id="UP000031668"/>
    </source>
</evidence>
<sequence length="222" mass="26685">MKVDITYKDSINDTHYLRRREQLIYHLKYHSKSCDTTFEISNDESNSEKYRSRKIIVRYLQQDEHPKQYSKSITANLKIFHMSDTLRHYSIFEIELTGWRLSCDTRVPKHFMKPHFIYDESFEVAVAHIINERSVTVFDSDIVILNVVYKRYTSNTIIVNSIRVHIEFGYVVEYFHNNQTLESSFYLLYQFGGMTERSGIRIYERRDSMGKFYNECKKYPDS</sequence>
<reference evidence="1 2" key="1">
    <citation type="journal article" date="2014" name="Genome Biol. Evol.">
        <title>The genome of the myxosporean Thelohanellus kitauei shows adaptations to nutrient acquisition within its fish host.</title>
        <authorList>
            <person name="Yang Y."/>
            <person name="Xiong J."/>
            <person name="Zhou Z."/>
            <person name="Huo F."/>
            <person name="Miao W."/>
            <person name="Ran C."/>
            <person name="Liu Y."/>
            <person name="Zhang J."/>
            <person name="Feng J."/>
            <person name="Wang M."/>
            <person name="Wang M."/>
            <person name="Wang L."/>
            <person name="Yao B."/>
        </authorList>
    </citation>
    <scope>NUCLEOTIDE SEQUENCE [LARGE SCALE GENOMIC DNA]</scope>
    <source>
        <strain evidence="1">Wuqing</strain>
    </source>
</reference>
<evidence type="ECO:0000313" key="1">
    <source>
        <dbReference type="EMBL" id="KII73009.1"/>
    </source>
</evidence>
<dbReference type="Proteomes" id="UP000031668">
    <property type="component" value="Unassembled WGS sequence"/>
</dbReference>
<accession>A0A0C2J5B9</accession>
<dbReference type="AlphaFoldDB" id="A0A0C2J5B9"/>
<gene>
    <name evidence="1" type="ORF">RF11_13568</name>
</gene>
<proteinExistence type="predicted"/>